<dbReference type="InterPro" id="IPR001398">
    <property type="entry name" value="Macrophage_inhib_fac"/>
</dbReference>
<evidence type="ECO:0000313" key="15">
    <source>
        <dbReference type="Proteomes" id="UP000887013"/>
    </source>
</evidence>
<comment type="catalytic activity">
    <reaction evidence="7">
        <text>L-dopachrome = 5,6-dihydroxyindole-2-carboxylate</text>
        <dbReference type="Rhea" id="RHEA:13041"/>
        <dbReference type="ChEBI" id="CHEBI:16875"/>
        <dbReference type="ChEBI" id="CHEBI:57509"/>
        <dbReference type="EC" id="5.3.3.12"/>
    </reaction>
</comment>
<dbReference type="Pfam" id="PF01187">
    <property type="entry name" value="MIF"/>
    <property type="match status" value="1"/>
</dbReference>
<dbReference type="GO" id="GO:0004167">
    <property type="term" value="F:dopachrome isomerase activity"/>
    <property type="evidence" value="ECO:0007669"/>
    <property type="project" value="UniProtKB-EC"/>
</dbReference>
<reference evidence="14" key="1">
    <citation type="submission" date="2020-08" db="EMBL/GenBank/DDBJ databases">
        <title>Multicomponent nature underlies the extraordinary mechanical properties of spider dragline silk.</title>
        <authorList>
            <person name="Kono N."/>
            <person name="Nakamura H."/>
            <person name="Mori M."/>
            <person name="Yoshida Y."/>
            <person name="Ohtoshi R."/>
            <person name="Malay A.D."/>
            <person name="Moran D.A.P."/>
            <person name="Tomita M."/>
            <person name="Numata K."/>
            <person name="Arakawa K."/>
        </authorList>
    </citation>
    <scope>NUCLEOTIDE SEQUENCE</scope>
</reference>
<comment type="catalytic activity">
    <reaction evidence="6">
        <text>3-phenylpyruvate = enol-phenylpyruvate</text>
        <dbReference type="Rhea" id="RHEA:17097"/>
        <dbReference type="ChEBI" id="CHEBI:16815"/>
        <dbReference type="ChEBI" id="CHEBI:18005"/>
        <dbReference type="EC" id="5.3.2.1"/>
    </reaction>
</comment>
<evidence type="ECO:0000256" key="11">
    <source>
        <dbReference type="ARBA" id="ARBA00041912"/>
    </source>
</evidence>
<dbReference type="InterPro" id="IPR014347">
    <property type="entry name" value="Tautomerase/MIF_sf"/>
</dbReference>
<evidence type="ECO:0000256" key="9">
    <source>
        <dbReference type="ARBA" id="ARBA00039086"/>
    </source>
</evidence>
<dbReference type="PROSITE" id="PS01158">
    <property type="entry name" value="MIF"/>
    <property type="match status" value="1"/>
</dbReference>
<dbReference type="InterPro" id="IPR019829">
    <property type="entry name" value="Macrophage_inhib_fac_CS"/>
</dbReference>
<keyword evidence="5" id="KW-0413">Isomerase</keyword>
<dbReference type="GO" id="GO:0005615">
    <property type="term" value="C:extracellular space"/>
    <property type="evidence" value="ECO:0007669"/>
    <property type="project" value="UniProtKB-KW"/>
</dbReference>
<keyword evidence="4" id="KW-0964">Secreted</keyword>
<evidence type="ECO:0000256" key="5">
    <source>
        <dbReference type="ARBA" id="ARBA00023235"/>
    </source>
</evidence>
<dbReference type="Proteomes" id="UP000887013">
    <property type="component" value="Unassembled WGS sequence"/>
</dbReference>
<gene>
    <name evidence="14" type="primary">Mif</name>
    <name evidence="14" type="ORF">NPIL_153121</name>
</gene>
<proteinExistence type="inferred from homology"/>
<evidence type="ECO:0000256" key="6">
    <source>
        <dbReference type="ARBA" id="ARBA00036735"/>
    </source>
</evidence>
<evidence type="ECO:0000256" key="1">
    <source>
        <dbReference type="ARBA" id="ARBA00004613"/>
    </source>
</evidence>
<evidence type="ECO:0000256" key="8">
    <source>
        <dbReference type="ARBA" id="ARBA00038932"/>
    </source>
</evidence>
<dbReference type="SUPFAM" id="SSF55331">
    <property type="entry name" value="Tautomerase/MIF"/>
    <property type="match status" value="1"/>
</dbReference>
<evidence type="ECO:0000256" key="7">
    <source>
        <dbReference type="ARBA" id="ARBA00036823"/>
    </source>
</evidence>
<dbReference type="GO" id="GO:0050178">
    <property type="term" value="F:phenylpyruvate tautomerase activity"/>
    <property type="evidence" value="ECO:0007669"/>
    <property type="project" value="UniProtKB-EC"/>
</dbReference>
<dbReference type="EC" id="5.3.3.12" evidence="8"/>
<accession>A0A8X6PBF6</accession>
<keyword evidence="15" id="KW-1185">Reference proteome</keyword>
<keyword evidence="13" id="KW-0472">Membrane</keyword>
<dbReference type="Gene3D" id="3.30.429.10">
    <property type="entry name" value="Macrophage Migration Inhibitory Factor"/>
    <property type="match status" value="1"/>
</dbReference>
<comment type="subcellular location">
    <subcellularLocation>
        <location evidence="1">Secreted</location>
    </subcellularLocation>
</comment>
<dbReference type="EMBL" id="BMAW01018553">
    <property type="protein sequence ID" value="GFT58926.1"/>
    <property type="molecule type" value="Genomic_DNA"/>
</dbReference>
<name>A0A8X6PBF6_NEPPI</name>
<dbReference type="PANTHER" id="PTHR11954:SF6">
    <property type="entry name" value="MACROPHAGE MIGRATION INHIBITORY FACTOR"/>
    <property type="match status" value="1"/>
</dbReference>
<evidence type="ECO:0000256" key="4">
    <source>
        <dbReference type="ARBA" id="ARBA00022525"/>
    </source>
</evidence>
<evidence type="ECO:0000256" key="12">
    <source>
        <dbReference type="ARBA" id="ARBA00042730"/>
    </source>
</evidence>
<dbReference type="GO" id="GO:0005125">
    <property type="term" value="F:cytokine activity"/>
    <property type="evidence" value="ECO:0007669"/>
    <property type="project" value="UniProtKB-KW"/>
</dbReference>
<keyword evidence="13" id="KW-1133">Transmembrane helix</keyword>
<dbReference type="EC" id="5.3.2.1" evidence="9"/>
<evidence type="ECO:0000256" key="3">
    <source>
        <dbReference type="ARBA" id="ARBA00022514"/>
    </source>
</evidence>
<dbReference type="OrthoDB" id="255819at2759"/>
<feature type="transmembrane region" description="Helical" evidence="13">
    <location>
        <begin position="6"/>
        <end position="26"/>
    </location>
</feature>
<keyword evidence="13" id="KW-0812">Transmembrane</keyword>
<sequence>MFYYILLTLLNHGICVYFLISCIFLIKSCEDRSYCVALYFIKPINQSKTMPTFVINTNISKDKIPEDFLKNTAKLVAEVLKKPISYVVVHVNPDQMMSWGGTSDPCAVGTLGSIGSLGTSLNVKISKVLFDHVKDNLGINPDRMYITYVDLERANVGYMGTTFADM</sequence>
<keyword evidence="3" id="KW-0202">Cytokine</keyword>
<dbReference type="PANTHER" id="PTHR11954">
    <property type="entry name" value="D-DOPACHROME DECARBOXYLASE"/>
    <property type="match status" value="1"/>
</dbReference>
<evidence type="ECO:0000313" key="14">
    <source>
        <dbReference type="EMBL" id="GFT58926.1"/>
    </source>
</evidence>
<protein>
    <recommendedName>
        <fullName evidence="12">L-dopachrome isomerase</fullName>
        <ecNumber evidence="9">5.3.2.1</ecNumber>
        <ecNumber evidence="8">5.3.3.12</ecNumber>
    </recommendedName>
    <alternativeName>
        <fullName evidence="10">L-dopachrome tautomerase</fullName>
    </alternativeName>
    <alternativeName>
        <fullName evidence="11">Phenylpyruvate tautomerase</fullName>
    </alternativeName>
</protein>
<organism evidence="14 15">
    <name type="scientific">Nephila pilipes</name>
    <name type="common">Giant wood spider</name>
    <name type="synonym">Nephila maculata</name>
    <dbReference type="NCBI Taxonomy" id="299642"/>
    <lineage>
        <taxon>Eukaryota</taxon>
        <taxon>Metazoa</taxon>
        <taxon>Ecdysozoa</taxon>
        <taxon>Arthropoda</taxon>
        <taxon>Chelicerata</taxon>
        <taxon>Arachnida</taxon>
        <taxon>Araneae</taxon>
        <taxon>Araneomorphae</taxon>
        <taxon>Entelegynae</taxon>
        <taxon>Araneoidea</taxon>
        <taxon>Nephilidae</taxon>
        <taxon>Nephila</taxon>
    </lineage>
</organism>
<evidence type="ECO:0000256" key="13">
    <source>
        <dbReference type="SAM" id="Phobius"/>
    </source>
</evidence>
<dbReference type="AlphaFoldDB" id="A0A8X6PBF6"/>
<comment type="similarity">
    <text evidence="2">Belongs to the MIF family.</text>
</comment>
<comment type="caution">
    <text evidence="14">The sequence shown here is derived from an EMBL/GenBank/DDBJ whole genome shotgun (WGS) entry which is preliminary data.</text>
</comment>
<evidence type="ECO:0000256" key="10">
    <source>
        <dbReference type="ARBA" id="ARBA00041631"/>
    </source>
</evidence>
<evidence type="ECO:0000256" key="2">
    <source>
        <dbReference type="ARBA" id="ARBA00005851"/>
    </source>
</evidence>